<evidence type="ECO:0000256" key="3">
    <source>
        <dbReference type="ARBA" id="ARBA00048462"/>
    </source>
</evidence>
<comment type="similarity">
    <text evidence="4">Belongs to the fabD family.</text>
</comment>
<accession>A0ABW1MHK6</accession>
<dbReference type="InterPro" id="IPR014043">
    <property type="entry name" value="Acyl_transferase_dom"/>
</dbReference>
<evidence type="ECO:0000256" key="1">
    <source>
        <dbReference type="ARBA" id="ARBA00022679"/>
    </source>
</evidence>
<keyword evidence="7" id="KW-1185">Reference proteome</keyword>
<feature type="domain" description="Malonyl-CoA:ACP transacylase (MAT)" evidence="5">
    <location>
        <begin position="6"/>
        <end position="287"/>
    </location>
</feature>
<comment type="catalytic activity">
    <reaction evidence="3 4">
        <text>holo-[ACP] + malonyl-CoA = malonyl-[ACP] + CoA</text>
        <dbReference type="Rhea" id="RHEA:41792"/>
        <dbReference type="Rhea" id="RHEA-COMP:9623"/>
        <dbReference type="Rhea" id="RHEA-COMP:9685"/>
        <dbReference type="ChEBI" id="CHEBI:57287"/>
        <dbReference type="ChEBI" id="CHEBI:57384"/>
        <dbReference type="ChEBI" id="CHEBI:64479"/>
        <dbReference type="ChEBI" id="CHEBI:78449"/>
        <dbReference type="EC" id="2.3.1.39"/>
    </reaction>
</comment>
<evidence type="ECO:0000256" key="4">
    <source>
        <dbReference type="PIRNR" id="PIRNR000446"/>
    </source>
</evidence>
<dbReference type="InterPro" id="IPR004410">
    <property type="entry name" value="Malonyl_CoA-ACP_transAc_FabD"/>
</dbReference>
<evidence type="ECO:0000259" key="5">
    <source>
        <dbReference type="SMART" id="SM00827"/>
    </source>
</evidence>
<dbReference type="EMBL" id="JBHSPX010000004">
    <property type="protein sequence ID" value="MFC6063210.1"/>
    <property type="molecule type" value="Genomic_DNA"/>
</dbReference>
<evidence type="ECO:0000313" key="6">
    <source>
        <dbReference type="EMBL" id="MFC6063210.1"/>
    </source>
</evidence>
<dbReference type="InterPro" id="IPR050858">
    <property type="entry name" value="Mal-CoA-ACP_Trans/PKS_FabD"/>
</dbReference>
<gene>
    <name evidence="6" type="primary">fabD</name>
    <name evidence="6" type="ORF">ACFP4F_11670</name>
</gene>
<comment type="caution">
    <text evidence="6">The sequence shown here is derived from an EMBL/GenBank/DDBJ whole genome shotgun (WGS) entry which is preliminary data.</text>
</comment>
<dbReference type="InterPro" id="IPR016035">
    <property type="entry name" value="Acyl_Trfase/lysoPLipase"/>
</dbReference>
<dbReference type="Gene3D" id="3.30.70.250">
    <property type="entry name" value="Malonyl-CoA ACP transacylase, ACP-binding"/>
    <property type="match status" value="1"/>
</dbReference>
<reference evidence="7" key="1">
    <citation type="journal article" date="2019" name="Int. J. Syst. Evol. Microbiol.">
        <title>The Global Catalogue of Microorganisms (GCM) 10K type strain sequencing project: providing services to taxonomists for standard genome sequencing and annotation.</title>
        <authorList>
            <consortium name="The Broad Institute Genomics Platform"/>
            <consortium name="The Broad Institute Genome Sequencing Center for Infectious Disease"/>
            <person name="Wu L."/>
            <person name="Ma J."/>
        </authorList>
    </citation>
    <scope>NUCLEOTIDE SEQUENCE [LARGE SCALE GENOMIC DNA]</scope>
    <source>
        <strain evidence="7">CGMCC 1.15180</strain>
    </source>
</reference>
<dbReference type="SUPFAM" id="SSF55048">
    <property type="entry name" value="Probable ACP-binding domain of malonyl-CoA ACP transacylase"/>
    <property type="match status" value="1"/>
</dbReference>
<dbReference type="Gene3D" id="3.40.366.10">
    <property type="entry name" value="Malonyl-Coenzyme A Acyl Carrier Protein, domain 2"/>
    <property type="match status" value="1"/>
</dbReference>
<protein>
    <recommendedName>
        <fullName evidence="4">Malonyl CoA-acyl carrier protein transacylase</fullName>
        <ecNumber evidence="4">2.3.1.39</ecNumber>
    </recommendedName>
</protein>
<dbReference type="NCBIfam" id="TIGR00128">
    <property type="entry name" value="fabD"/>
    <property type="match status" value="1"/>
</dbReference>
<keyword evidence="1 4" id="KW-0808">Transferase</keyword>
<dbReference type="GO" id="GO:0004314">
    <property type="term" value="F:[acyl-carrier-protein] S-malonyltransferase activity"/>
    <property type="evidence" value="ECO:0007669"/>
    <property type="project" value="UniProtKB-EC"/>
</dbReference>
<dbReference type="InterPro" id="IPR001227">
    <property type="entry name" value="Ac_transferase_dom_sf"/>
</dbReference>
<dbReference type="InterPro" id="IPR016036">
    <property type="entry name" value="Malonyl_transacylase_ACP-bd"/>
</dbReference>
<evidence type="ECO:0000313" key="7">
    <source>
        <dbReference type="Proteomes" id="UP001596139"/>
    </source>
</evidence>
<proteinExistence type="inferred from homology"/>
<dbReference type="InterPro" id="IPR024925">
    <property type="entry name" value="Malonyl_CoA-ACP_transAc"/>
</dbReference>
<evidence type="ECO:0000256" key="2">
    <source>
        <dbReference type="ARBA" id="ARBA00023315"/>
    </source>
</evidence>
<organism evidence="6 7">
    <name type="scientific">Streptomyces ochraceiscleroticus</name>
    <dbReference type="NCBI Taxonomy" id="47761"/>
    <lineage>
        <taxon>Bacteria</taxon>
        <taxon>Bacillati</taxon>
        <taxon>Actinomycetota</taxon>
        <taxon>Actinomycetes</taxon>
        <taxon>Kitasatosporales</taxon>
        <taxon>Streptomycetaceae</taxon>
        <taxon>Streptomyces</taxon>
    </lineage>
</organism>
<dbReference type="PANTHER" id="PTHR42681:SF1">
    <property type="entry name" value="MALONYL-COA-ACYL CARRIER PROTEIN TRANSACYLASE, MITOCHONDRIAL"/>
    <property type="match status" value="1"/>
</dbReference>
<dbReference type="SUPFAM" id="SSF52151">
    <property type="entry name" value="FabD/lysophospholipase-like"/>
    <property type="match status" value="1"/>
</dbReference>
<dbReference type="SMART" id="SM00827">
    <property type="entry name" value="PKS_AT"/>
    <property type="match status" value="1"/>
</dbReference>
<dbReference type="RefSeq" id="WP_031053706.1">
    <property type="nucleotide sequence ID" value="NZ_JBHSPX010000004.1"/>
</dbReference>
<keyword evidence="2 4" id="KW-0012">Acyltransferase</keyword>
<dbReference type="PIRSF" id="PIRSF000446">
    <property type="entry name" value="Mct"/>
    <property type="match status" value="1"/>
</dbReference>
<sequence>MSYVLMFPGQGAQRPGMGADWFDRFPELTEAADAVLGYSVRRLCTEDPDGLLGRTEYTQPAVYTVNALGYRVLREEHGVPDAAIGHSLGEYNALEAAGVFGFAEGLRLVAARARAMSAVTGGGMAAVVGLDDAVLRLVLRRAGLTRIEAANFNTADQTVIAGPAADLEPAADVARAAGARMVRRLDVSGPFHTSHMAPAADAFAPVLKAATLAAPTMPVLSNRHAAPYGDDGAEIAQVLLEQIAHPVLWRQTLEGLLAEGRTAFREAGDGSVLTRMLRAVRRERAAA</sequence>
<dbReference type="Pfam" id="PF00698">
    <property type="entry name" value="Acyl_transf_1"/>
    <property type="match status" value="1"/>
</dbReference>
<dbReference type="EC" id="2.3.1.39" evidence="4"/>
<dbReference type="PANTHER" id="PTHR42681">
    <property type="entry name" value="MALONYL-COA-ACYL CARRIER PROTEIN TRANSACYLASE, MITOCHONDRIAL"/>
    <property type="match status" value="1"/>
</dbReference>
<name>A0ABW1MHK6_9ACTN</name>
<dbReference type="Proteomes" id="UP001596139">
    <property type="component" value="Unassembled WGS sequence"/>
</dbReference>